<dbReference type="GO" id="GO:0006508">
    <property type="term" value="P:proteolysis"/>
    <property type="evidence" value="ECO:0007669"/>
    <property type="project" value="UniProtKB-KW"/>
</dbReference>
<keyword evidence="4" id="KW-0645">Protease</keyword>
<feature type="domain" description="USP" evidence="9">
    <location>
        <begin position="81"/>
        <end position="449"/>
    </location>
</feature>
<dbReference type="GO" id="GO:0016579">
    <property type="term" value="P:protein deubiquitination"/>
    <property type="evidence" value="ECO:0007669"/>
    <property type="project" value="InterPro"/>
</dbReference>
<dbReference type="EC" id="3.4.19.12" evidence="3"/>
<protein>
    <recommendedName>
        <fullName evidence="3">ubiquitinyl hydrolase 1</fullName>
        <ecNumber evidence="3">3.4.19.12</ecNumber>
    </recommendedName>
</protein>
<keyword evidence="8" id="KW-1133">Transmembrane helix</keyword>
<evidence type="ECO:0000256" key="3">
    <source>
        <dbReference type="ARBA" id="ARBA00012759"/>
    </source>
</evidence>
<dbReference type="Gene3D" id="3.90.70.10">
    <property type="entry name" value="Cysteine proteinases"/>
    <property type="match status" value="1"/>
</dbReference>
<dbReference type="InterPro" id="IPR028889">
    <property type="entry name" value="USP"/>
</dbReference>
<dbReference type="GO" id="GO:0004843">
    <property type="term" value="F:cysteine-type deubiquitinase activity"/>
    <property type="evidence" value="ECO:0007669"/>
    <property type="project" value="UniProtKB-EC"/>
</dbReference>
<sequence length="449" mass="50934">MKHRKIPTVNQLIGKLKSGYEFLSQIQRLPPSRYNFVATILGVGMGVAGLFMALQNCKNSHFGIPWVSQPKDSSERIYYVGGLQNLGNNCFLNVILQALASCSSFLPFLQNVLETGELNEEEVERMPLIVALCSLLEGQMGLSFLSPFIHAFIESNSHYYNFHMLLFQNCSKSTKSDARFKLIHNNFNLTRQQDASEAFLHLLSSLKNESSHNYVPHSSSLANITSSSSRIYNRKAGDQHEFERWRQILFGPFDGTIGSILTCRSCSSLLSVDFESFHCLPLSPVLDRSENIIDGCTLTDCLKHFTAVEHLESYHCSRCWHIAVIKHLSLKSEKDEEKINKLSSCVNHDSCSCRDLFLKEEITWSGFSHASKQLIITCYPQILCIYIQRASMNISGEFVKRQGHISFPLFLDLLPFMAVASTLVQETSMENMKNQWTGRQQEFALNKVK</sequence>
<evidence type="ECO:0000256" key="6">
    <source>
        <dbReference type="ARBA" id="ARBA00022801"/>
    </source>
</evidence>
<evidence type="ECO:0000256" key="2">
    <source>
        <dbReference type="ARBA" id="ARBA00009085"/>
    </source>
</evidence>
<dbReference type="EMBL" id="LR862131">
    <property type="protein sequence ID" value="CAD1836825.1"/>
    <property type="molecule type" value="Genomic_DNA"/>
</dbReference>
<proteinExistence type="inferred from homology"/>
<dbReference type="InterPro" id="IPR001394">
    <property type="entry name" value="Peptidase_C19_UCH"/>
</dbReference>
<keyword evidence="6" id="KW-0378">Hydrolase</keyword>
<evidence type="ECO:0000256" key="4">
    <source>
        <dbReference type="ARBA" id="ARBA00022670"/>
    </source>
</evidence>
<evidence type="ECO:0000256" key="7">
    <source>
        <dbReference type="ARBA" id="ARBA00022807"/>
    </source>
</evidence>
<dbReference type="InterPro" id="IPR018200">
    <property type="entry name" value="USP_CS"/>
</dbReference>
<comment type="catalytic activity">
    <reaction evidence="1">
        <text>Thiol-dependent hydrolysis of ester, thioester, amide, peptide and isopeptide bonds formed by the C-terminal Gly of ubiquitin (a 76-residue protein attached to proteins as an intracellular targeting signal).</text>
        <dbReference type="EC" id="3.4.19.12"/>
    </reaction>
</comment>
<name>A0A6V7Q1P3_ANACO</name>
<dbReference type="PROSITE" id="PS00972">
    <property type="entry name" value="USP_1"/>
    <property type="match status" value="1"/>
</dbReference>
<dbReference type="Pfam" id="PF00443">
    <property type="entry name" value="UCH"/>
    <property type="match status" value="1"/>
</dbReference>
<dbReference type="AlphaFoldDB" id="A0A6V7Q1P3"/>
<keyword evidence="8" id="KW-0472">Membrane</keyword>
<reference evidence="10" key="1">
    <citation type="submission" date="2020-07" db="EMBL/GenBank/DDBJ databases">
        <authorList>
            <person name="Lin J."/>
        </authorList>
    </citation>
    <scope>NUCLEOTIDE SEQUENCE</scope>
</reference>
<comment type="similarity">
    <text evidence="2">Belongs to the peptidase C19 family.</text>
</comment>
<dbReference type="GO" id="GO:0005634">
    <property type="term" value="C:nucleus"/>
    <property type="evidence" value="ECO:0007669"/>
    <property type="project" value="TreeGrafter"/>
</dbReference>
<feature type="transmembrane region" description="Helical" evidence="8">
    <location>
        <begin position="34"/>
        <end position="54"/>
    </location>
</feature>
<evidence type="ECO:0000259" key="9">
    <source>
        <dbReference type="PROSITE" id="PS50235"/>
    </source>
</evidence>
<keyword evidence="8" id="KW-0812">Transmembrane</keyword>
<evidence type="ECO:0000256" key="5">
    <source>
        <dbReference type="ARBA" id="ARBA00022786"/>
    </source>
</evidence>
<dbReference type="InterPro" id="IPR050164">
    <property type="entry name" value="Peptidase_C19"/>
</dbReference>
<dbReference type="GO" id="GO:0005829">
    <property type="term" value="C:cytosol"/>
    <property type="evidence" value="ECO:0007669"/>
    <property type="project" value="TreeGrafter"/>
</dbReference>
<dbReference type="PROSITE" id="PS50235">
    <property type="entry name" value="USP_3"/>
    <property type="match status" value="1"/>
</dbReference>
<dbReference type="PANTHER" id="PTHR24006:SF888">
    <property type="entry name" value="UBIQUITIN CARBOXYL-TERMINAL HYDROLASE 30"/>
    <property type="match status" value="1"/>
</dbReference>
<dbReference type="InterPro" id="IPR038765">
    <property type="entry name" value="Papain-like_cys_pep_sf"/>
</dbReference>
<keyword evidence="5" id="KW-0833">Ubl conjugation pathway</keyword>
<keyword evidence="7" id="KW-0788">Thiol protease</keyword>
<gene>
    <name evidence="10" type="ORF">CB5_LOCUS20036</name>
</gene>
<organism evidence="10">
    <name type="scientific">Ananas comosus var. bracteatus</name>
    <name type="common">red pineapple</name>
    <dbReference type="NCBI Taxonomy" id="296719"/>
    <lineage>
        <taxon>Eukaryota</taxon>
        <taxon>Viridiplantae</taxon>
        <taxon>Streptophyta</taxon>
        <taxon>Embryophyta</taxon>
        <taxon>Tracheophyta</taxon>
        <taxon>Spermatophyta</taxon>
        <taxon>Magnoliopsida</taxon>
        <taxon>Liliopsida</taxon>
        <taxon>Poales</taxon>
        <taxon>Bromeliaceae</taxon>
        <taxon>Bromelioideae</taxon>
        <taxon>Ananas</taxon>
    </lineage>
</organism>
<evidence type="ECO:0000313" key="10">
    <source>
        <dbReference type="EMBL" id="CAD1836825.1"/>
    </source>
</evidence>
<evidence type="ECO:0000256" key="8">
    <source>
        <dbReference type="SAM" id="Phobius"/>
    </source>
</evidence>
<accession>A0A6V7Q1P3</accession>
<dbReference type="SUPFAM" id="SSF54001">
    <property type="entry name" value="Cysteine proteinases"/>
    <property type="match status" value="1"/>
</dbReference>
<dbReference type="PANTHER" id="PTHR24006">
    <property type="entry name" value="UBIQUITIN CARBOXYL-TERMINAL HYDROLASE"/>
    <property type="match status" value="1"/>
</dbReference>
<evidence type="ECO:0000256" key="1">
    <source>
        <dbReference type="ARBA" id="ARBA00000707"/>
    </source>
</evidence>